<evidence type="ECO:0000256" key="2">
    <source>
        <dbReference type="ARBA" id="ARBA00023002"/>
    </source>
</evidence>
<dbReference type="InterPro" id="IPR020904">
    <property type="entry name" value="Sc_DH/Rdtase_CS"/>
</dbReference>
<gene>
    <name evidence="6" type="ordered locus">AciPR4_3025</name>
</gene>
<dbReference type="STRING" id="401053.AciPR4_3025"/>
<evidence type="ECO:0000259" key="5">
    <source>
        <dbReference type="SMART" id="SM00822"/>
    </source>
</evidence>
<dbReference type="InterPro" id="IPR002347">
    <property type="entry name" value="SDR_fam"/>
</dbReference>
<keyword evidence="2" id="KW-0560">Oxidoreductase</keyword>
<dbReference type="PRINTS" id="PR00081">
    <property type="entry name" value="GDHRDH"/>
</dbReference>
<reference evidence="6 7" key="1">
    <citation type="journal article" date="2012" name="Stand. Genomic Sci.">
        <title>Complete genome sequence of Terriglobus saanensis type strain SP1PR4(T), an Acidobacteria from tundra soil.</title>
        <authorList>
            <person name="Rawat S.R."/>
            <person name="Mannisto M.K."/>
            <person name="Starovoytov V."/>
            <person name="Goodwin L."/>
            <person name="Nolan M."/>
            <person name="Hauser L."/>
            <person name="Land M."/>
            <person name="Davenport K.W."/>
            <person name="Woyke T."/>
            <person name="Haggblom M.M."/>
        </authorList>
    </citation>
    <scope>NUCLEOTIDE SEQUENCE</scope>
    <source>
        <strain evidence="7">ATCC BAA-1853 / DSM 23119 / SP1PR4</strain>
    </source>
</reference>
<dbReference type="InterPro" id="IPR036291">
    <property type="entry name" value="NAD(P)-bd_dom_sf"/>
</dbReference>
<dbReference type="GO" id="GO:0016491">
    <property type="term" value="F:oxidoreductase activity"/>
    <property type="evidence" value="ECO:0007669"/>
    <property type="project" value="UniProtKB-KW"/>
</dbReference>
<dbReference type="RefSeq" id="WP_013569515.1">
    <property type="nucleotide sequence ID" value="NC_014963.1"/>
</dbReference>
<dbReference type="SUPFAM" id="SSF51735">
    <property type="entry name" value="NAD(P)-binding Rossmann-fold domains"/>
    <property type="match status" value="1"/>
</dbReference>
<feature type="transmembrane region" description="Helical" evidence="4">
    <location>
        <begin position="12"/>
        <end position="29"/>
    </location>
</feature>
<evidence type="ECO:0000256" key="3">
    <source>
        <dbReference type="RuleBase" id="RU000363"/>
    </source>
</evidence>
<evidence type="ECO:0000256" key="1">
    <source>
        <dbReference type="ARBA" id="ARBA00006484"/>
    </source>
</evidence>
<dbReference type="eggNOG" id="COG0300">
    <property type="taxonomic scope" value="Bacteria"/>
</dbReference>
<keyword evidence="4" id="KW-1133">Transmembrane helix</keyword>
<dbReference type="GO" id="GO:0016020">
    <property type="term" value="C:membrane"/>
    <property type="evidence" value="ECO:0007669"/>
    <property type="project" value="TreeGrafter"/>
</dbReference>
<dbReference type="OrthoDB" id="151996at2"/>
<dbReference type="InterPro" id="IPR057326">
    <property type="entry name" value="KR_dom"/>
</dbReference>
<sequence length="348" mass="36718">MGLLKRTVQATGMAAGIAAGLGMTAVALVRSVRARSMRGKVVVITGGSRGLGLELARQFGRAGAHLVLAARDEEELQRARVILASEGAAHSASTIEIVVADVTLREDATRIIEAARQRFGRVDVLINNAGVIHVGPFVSQPEDAFEEAMATNFFGALYTVQAVVEEMRERGEGKIVNIASIGGKVAVPHLLPYVASKFALVGFSEGLHAELAADGIQVTTVCPGLIRSGSHVQAKFSGRRQEEYRWFAAGATTPLVSIAVRRAAAQIFRAVVAGAAEITLTPQAWLAARTVGIAPVGAQRLAGVVNRTMLPKPGAQAVTRGSNLRQPSLKLVKAWSEHLQTANNQTAE</sequence>
<dbReference type="KEGG" id="tsa:AciPR4_3025"/>
<dbReference type="HOGENOM" id="CLU_010194_2_1_0"/>
<dbReference type="Gene3D" id="3.40.50.720">
    <property type="entry name" value="NAD(P)-binding Rossmann-like Domain"/>
    <property type="match status" value="1"/>
</dbReference>
<keyword evidence="7" id="KW-1185">Reference proteome</keyword>
<evidence type="ECO:0000256" key="4">
    <source>
        <dbReference type="SAM" id="Phobius"/>
    </source>
</evidence>
<dbReference type="AlphaFoldDB" id="E8V5W6"/>
<proteinExistence type="inferred from homology"/>
<evidence type="ECO:0000313" key="6">
    <source>
        <dbReference type="EMBL" id="ADV83784.1"/>
    </source>
</evidence>
<dbReference type="PANTHER" id="PTHR44196:SF1">
    <property type="entry name" value="DEHYDROGENASE_REDUCTASE SDR FAMILY MEMBER 7B"/>
    <property type="match status" value="1"/>
</dbReference>
<keyword evidence="4" id="KW-0812">Transmembrane</keyword>
<protein>
    <submittedName>
        <fullName evidence="6">Short-chain dehydrogenase/reductase SDR</fullName>
    </submittedName>
</protein>
<dbReference type="Pfam" id="PF00106">
    <property type="entry name" value="adh_short"/>
    <property type="match status" value="1"/>
</dbReference>
<name>E8V5W6_TERSS</name>
<dbReference type="PRINTS" id="PR00080">
    <property type="entry name" value="SDRFAMILY"/>
</dbReference>
<dbReference type="PANTHER" id="PTHR44196">
    <property type="entry name" value="DEHYDROGENASE/REDUCTASE SDR FAMILY MEMBER 7B"/>
    <property type="match status" value="1"/>
</dbReference>
<feature type="domain" description="Ketoreductase" evidence="5">
    <location>
        <begin position="40"/>
        <end position="229"/>
    </location>
</feature>
<dbReference type="SMART" id="SM00822">
    <property type="entry name" value="PKS_KR"/>
    <property type="match status" value="1"/>
</dbReference>
<dbReference type="Proteomes" id="UP000006844">
    <property type="component" value="Chromosome"/>
</dbReference>
<dbReference type="EMBL" id="CP002467">
    <property type="protein sequence ID" value="ADV83784.1"/>
    <property type="molecule type" value="Genomic_DNA"/>
</dbReference>
<accession>E8V5W6</accession>
<keyword evidence="4" id="KW-0472">Membrane</keyword>
<organism evidence="6 7">
    <name type="scientific">Terriglobus saanensis (strain ATCC BAA-1853 / DSM 23119 / SP1PR4)</name>
    <dbReference type="NCBI Taxonomy" id="401053"/>
    <lineage>
        <taxon>Bacteria</taxon>
        <taxon>Pseudomonadati</taxon>
        <taxon>Acidobacteriota</taxon>
        <taxon>Terriglobia</taxon>
        <taxon>Terriglobales</taxon>
        <taxon>Acidobacteriaceae</taxon>
        <taxon>Terriglobus</taxon>
    </lineage>
</organism>
<evidence type="ECO:0000313" key="7">
    <source>
        <dbReference type="Proteomes" id="UP000006844"/>
    </source>
</evidence>
<comment type="similarity">
    <text evidence="1 3">Belongs to the short-chain dehydrogenases/reductases (SDR) family.</text>
</comment>
<dbReference type="PROSITE" id="PS00061">
    <property type="entry name" value="ADH_SHORT"/>
    <property type="match status" value="1"/>
</dbReference>